<gene>
    <name evidence="2" type="ORF">CLO192961_LOCUS204213</name>
</gene>
<dbReference type="Proteomes" id="UP000766486">
    <property type="component" value="Unassembled WGS sequence"/>
</dbReference>
<evidence type="ECO:0000256" key="1">
    <source>
        <dbReference type="SAM" id="MobiDB-lite"/>
    </source>
</evidence>
<evidence type="ECO:0000313" key="2">
    <source>
        <dbReference type="EMBL" id="VUC27115.1"/>
    </source>
</evidence>
<name>A0ABY6U7Q6_BIOOC</name>
<proteinExistence type="predicted"/>
<protein>
    <submittedName>
        <fullName evidence="2">Uncharacterized protein</fullName>
    </submittedName>
</protein>
<comment type="caution">
    <text evidence="2">The sequence shown here is derived from an EMBL/GenBank/DDBJ whole genome shotgun (WGS) entry which is preliminary data.</text>
</comment>
<keyword evidence="3" id="KW-1185">Reference proteome</keyword>
<reference evidence="2 3" key="1">
    <citation type="submission" date="2019-06" db="EMBL/GenBank/DDBJ databases">
        <authorList>
            <person name="Broberg M."/>
        </authorList>
    </citation>
    <scope>NUCLEOTIDE SEQUENCE [LARGE SCALE GENOMIC DNA]</scope>
</reference>
<feature type="region of interest" description="Disordered" evidence="1">
    <location>
        <begin position="156"/>
        <end position="183"/>
    </location>
</feature>
<dbReference type="EMBL" id="CABFNS010000762">
    <property type="protein sequence ID" value="VUC27115.1"/>
    <property type="molecule type" value="Genomic_DNA"/>
</dbReference>
<organism evidence="2 3">
    <name type="scientific">Bionectria ochroleuca</name>
    <name type="common">Gliocladium roseum</name>
    <dbReference type="NCBI Taxonomy" id="29856"/>
    <lineage>
        <taxon>Eukaryota</taxon>
        <taxon>Fungi</taxon>
        <taxon>Dikarya</taxon>
        <taxon>Ascomycota</taxon>
        <taxon>Pezizomycotina</taxon>
        <taxon>Sordariomycetes</taxon>
        <taxon>Hypocreomycetidae</taxon>
        <taxon>Hypocreales</taxon>
        <taxon>Bionectriaceae</taxon>
        <taxon>Clonostachys</taxon>
    </lineage>
</organism>
<accession>A0ABY6U7Q6</accession>
<evidence type="ECO:0000313" key="3">
    <source>
        <dbReference type="Proteomes" id="UP000766486"/>
    </source>
</evidence>
<sequence>MKGEEGRRREDTDEEGHDGMMAYGKRASVRWMACDVVSCGWAAGGEAGDAIHRSSKTPPISLPEAWALTPNGKRSWRQRCGSGVAAHEETCVDLNLSSARASVSGSGTGGRQARPAWPGPVQSKAPGPGCHLHKAVEVIPLGPPLGALQLPALRARANPNSQGAGQVEGPGRRQDSLGLVGGA</sequence>
<feature type="region of interest" description="Disordered" evidence="1">
    <location>
        <begin position="102"/>
        <end position="127"/>
    </location>
</feature>